<sequence length="206" mass="23181">MVGVQGSTPASIFPNVLNYIYHRLFHAGWRWCGFPRFGEVGFRNLQFAASSLEAAIPAFEVKSVASDVRLREARGSNLPCLKTLPSTPRSVSSFMNAPAPRLRGACLRNGYKNEWNSEGDLSMTKARQCHRARATTRPRQTGYYRPCVQCVTEAFCWESHSRGKSKIEGRLNIRPRRCLQYPTDGRPVQCIAGPLEIHRGLRKVLA</sequence>
<keyword evidence="2" id="KW-1185">Reference proteome</keyword>
<dbReference type="Proteomes" id="UP001063166">
    <property type="component" value="Unassembled WGS sequence"/>
</dbReference>
<evidence type="ECO:0000313" key="1">
    <source>
        <dbReference type="EMBL" id="GLB36064.1"/>
    </source>
</evidence>
<reference evidence="1" key="1">
    <citation type="submission" date="2022-07" db="EMBL/GenBank/DDBJ databases">
        <title>The genome of Lyophyllum shimeji provides insight into the initial evolution of ectomycorrhizal fungal genome.</title>
        <authorList>
            <person name="Kobayashi Y."/>
            <person name="Shibata T."/>
            <person name="Hirakawa H."/>
            <person name="Shigenobu S."/>
            <person name="Nishiyama T."/>
            <person name="Yamada A."/>
            <person name="Hasebe M."/>
            <person name="Kawaguchi M."/>
        </authorList>
    </citation>
    <scope>NUCLEOTIDE SEQUENCE</scope>
    <source>
        <strain evidence="1">AT787</strain>
    </source>
</reference>
<dbReference type="AlphaFoldDB" id="A0A9P3PII6"/>
<accession>A0A9P3PII6</accession>
<organism evidence="1 2">
    <name type="scientific">Lyophyllum shimeji</name>
    <name type="common">Hon-shimeji</name>
    <name type="synonym">Tricholoma shimeji</name>
    <dbReference type="NCBI Taxonomy" id="47721"/>
    <lineage>
        <taxon>Eukaryota</taxon>
        <taxon>Fungi</taxon>
        <taxon>Dikarya</taxon>
        <taxon>Basidiomycota</taxon>
        <taxon>Agaricomycotina</taxon>
        <taxon>Agaricomycetes</taxon>
        <taxon>Agaricomycetidae</taxon>
        <taxon>Agaricales</taxon>
        <taxon>Tricholomatineae</taxon>
        <taxon>Lyophyllaceae</taxon>
        <taxon>Lyophyllum</taxon>
    </lineage>
</organism>
<name>A0A9P3PII6_LYOSH</name>
<dbReference type="EMBL" id="BRPK01000003">
    <property type="protein sequence ID" value="GLB36064.1"/>
    <property type="molecule type" value="Genomic_DNA"/>
</dbReference>
<gene>
    <name evidence="1" type="ORF">LshimejAT787_0303520</name>
</gene>
<comment type="caution">
    <text evidence="1">The sequence shown here is derived from an EMBL/GenBank/DDBJ whole genome shotgun (WGS) entry which is preliminary data.</text>
</comment>
<proteinExistence type="predicted"/>
<protein>
    <submittedName>
        <fullName evidence="1">Uncharacterized protein</fullName>
    </submittedName>
</protein>
<evidence type="ECO:0000313" key="2">
    <source>
        <dbReference type="Proteomes" id="UP001063166"/>
    </source>
</evidence>